<reference evidence="1 2" key="1">
    <citation type="submission" date="2010-03" db="EMBL/GenBank/DDBJ databases">
        <authorList>
            <person name="Glass J.I."/>
            <person name="Benders G.A."/>
            <person name="Durkin A.S."/>
            <person name="Farmerie W.G."/>
            <person name="Hlavinka K."/>
            <person name="Hostetler J."/>
            <person name="Jackson J."/>
            <person name="May M.A."/>
            <person name="Miller R.H."/>
            <person name="Paralanov V."/>
            <person name="Radune D."/>
            <person name="Szczypinski B."/>
            <person name="Brown D.R."/>
        </authorList>
    </citation>
    <scope>NUCLEOTIDE SEQUENCE [LARGE SCALE GENOMIC DNA]</scope>
    <source>
        <strain evidence="1 2">A21JP2</strain>
    </source>
</reference>
<accession>D4XWQ6</accession>
<name>D4XWQ6_9BACT</name>
<sequence>MFFQKKTERIPNDIDILYKNSNLTNDQKIILWYKLIKNFKIKEKIIDTFVQKKYLIEVNNSIFCLETLIPKKINDIFIHKSKKYNGLFFTNEIYYVTSKITQLLSIFKKDLTDKENLIKFNDLKNDLLYLFKNNNDLKNIDYSNNVLTNLNDSLYFDFCSSIIYYPISYLEYKKYLSILCNDKKDKDFIKIIFLIFKNFFKNKHFTDAVFERHKFHSIINEWIITLNAIIFDNIYFVKNKGLTIMFKNKKDYLLSIKELFFKLNRQYNLKKDNLNLHNIVYFDESNSTFNIDLFMLYKQINKEKHYEKFRIN</sequence>
<evidence type="ECO:0000313" key="1">
    <source>
        <dbReference type="EMBL" id="EFF41308.1"/>
    </source>
</evidence>
<gene>
    <name evidence="1" type="ORF">MALL_0372</name>
</gene>
<dbReference type="EMBL" id="ADNC01000027">
    <property type="protein sequence ID" value="EFF41308.1"/>
    <property type="molecule type" value="Genomic_DNA"/>
</dbReference>
<keyword evidence="2" id="KW-1185">Reference proteome</keyword>
<organism evidence="1 2">
    <name type="scientific">Mycoplasmopsis alligatoris A21JP2</name>
    <dbReference type="NCBI Taxonomy" id="747682"/>
    <lineage>
        <taxon>Bacteria</taxon>
        <taxon>Bacillati</taxon>
        <taxon>Mycoplasmatota</taxon>
        <taxon>Mycoplasmoidales</taxon>
        <taxon>Metamycoplasmataceae</taxon>
        <taxon>Mycoplasmopsis</taxon>
    </lineage>
</organism>
<dbReference type="Proteomes" id="UP000004757">
    <property type="component" value="Unassembled WGS sequence"/>
</dbReference>
<protein>
    <submittedName>
        <fullName evidence="1">Uncharacterized protein</fullName>
    </submittedName>
</protein>
<proteinExistence type="predicted"/>
<dbReference type="AlphaFoldDB" id="D4XWQ6"/>
<evidence type="ECO:0000313" key="2">
    <source>
        <dbReference type="Proteomes" id="UP000004757"/>
    </source>
</evidence>
<comment type="caution">
    <text evidence="1">The sequence shown here is derived from an EMBL/GenBank/DDBJ whole genome shotgun (WGS) entry which is preliminary data.</text>
</comment>
<dbReference type="STRING" id="747682.MALL_0372"/>